<reference evidence="12" key="2">
    <citation type="submission" date="2025-09" db="UniProtKB">
        <authorList>
            <consortium name="Ensembl"/>
        </authorList>
    </citation>
    <scope>IDENTIFICATION</scope>
</reference>
<dbReference type="GO" id="GO:0097712">
    <property type="term" value="P:vesicle targeting, trans-Golgi to periciliary membrane compartment"/>
    <property type="evidence" value="ECO:0007669"/>
    <property type="project" value="TreeGrafter"/>
</dbReference>
<dbReference type="OrthoDB" id="2163581at2759"/>
<dbReference type="GO" id="GO:0034454">
    <property type="term" value="P:microtubule anchoring at centrosome"/>
    <property type="evidence" value="ECO:0007669"/>
    <property type="project" value="TreeGrafter"/>
</dbReference>
<dbReference type="STRING" id="1676925.ENSPKIP00000015819"/>
<evidence type="ECO:0000256" key="6">
    <source>
        <dbReference type="ARBA" id="ARBA00022490"/>
    </source>
</evidence>
<keyword evidence="7" id="KW-0970">Cilium biogenesis/degradation</keyword>
<evidence type="ECO:0000256" key="1">
    <source>
        <dbReference type="ARBA" id="ARBA00004114"/>
    </source>
</evidence>
<reference evidence="12" key="1">
    <citation type="submission" date="2025-08" db="UniProtKB">
        <authorList>
            <consortium name="Ensembl"/>
        </authorList>
    </citation>
    <scope>IDENTIFICATION</scope>
</reference>
<dbReference type="CTD" id="84984"/>
<dbReference type="GO" id="GO:0036064">
    <property type="term" value="C:ciliary basal body"/>
    <property type="evidence" value="ECO:0007669"/>
    <property type="project" value="TreeGrafter"/>
</dbReference>
<keyword evidence="13" id="KW-1185">Reference proteome</keyword>
<dbReference type="RefSeq" id="XP_023646309.1">
    <property type="nucleotide sequence ID" value="XM_023790541.2"/>
</dbReference>
<dbReference type="AlphaFoldDB" id="A0A3B3RBW6"/>
<dbReference type="PANTHER" id="PTHR31539:SF1">
    <property type="entry name" value="CENTROSOMAL PROTEIN OF 19 KDA"/>
    <property type="match status" value="1"/>
</dbReference>
<evidence type="ECO:0000256" key="7">
    <source>
        <dbReference type="ARBA" id="ARBA00022794"/>
    </source>
</evidence>
<dbReference type="PANTHER" id="PTHR31539">
    <property type="entry name" value="CENTROSOMAL PROTEIN OF 19K CEP19"/>
    <property type="match status" value="1"/>
</dbReference>
<keyword evidence="8" id="KW-0969">Cilium</keyword>
<organism evidence="12 13">
    <name type="scientific">Paramormyrops kingsleyae</name>
    <dbReference type="NCBI Taxonomy" id="1676925"/>
    <lineage>
        <taxon>Eukaryota</taxon>
        <taxon>Metazoa</taxon>
        <taxon>Chordata</taxon>
        <taxon>Craniata</taxon>
        <taxon>Vertebrata</taxon>
        <taxon>Euteleostomi</taxon>
        <taxon>Actinopterygii</taxon>
        <taxon>Neopterygii</taxon>
        <taxon>Teleostei</taxon>
        <taxon>Osteoglossocephala</taxon>
        <taxon>Osteoglossomorpha</taxon>
        <taxon>Osteoglossiformes</taxon>
        <taxon>Mormyridae</taxon>
        <taxon>Paramormyrops</taxon>
    </lineage>
</organism>
<evidence type="ECO:0000256" key="8">
    <source>
        <dbReference type="ARBA" id="ARBA00023069"/>
    </source>
</evidence>
<dbReference type="Pfam" id="PF14933">
    <property type="entry name" value="CEP19"/>
    <property type="match status" value="1"/>
</dbReference>
<evidence type="ECO:0000256" key="9">
    <source>
        <dbReference type="ARBA" id="ARBA00023212"/>
    </source>
</evidence>
<dbReference type="InterPro" id="IPR029412">
    <property type="entry name" value="CEP19"/>
</dbReference>
<protein>
    <recommendedName>
        <fullName evidence="5">Centrosomal protein of 19 kDa</fullName>
    </recommendedName>
</protein>
<dbReference type="GeneTree" id="ENSGT00390000016356"/>
<accession>A0A3B3RBW6</accession>
<keyword evidence="10" id="KW-0966">Cell projection</keyword>
<evidence type="ECO:0000256" key="2">
    <source>
        <dbReference type="ARBA" id="ARBA00004120"/>
    </source>
</evidence>
<evidence type="ECO:0000313" key="12">
    <source>
        <dbReference type="Ensembl" id="ENSPKIP00000015819.1"/>
    </source>
</evidence>
<evidence type="ECO:0000256" key="3">
    <source>
        <dbReference type="ARBA" id="ARBA00004647"/>
    </source>
</evidence>
<evidence type="ECO:0000256" key="5">
    <source>
        <dbReference type="ARBA" id="ARBA00022015"/>
    </source>
</evidence>
<proteinExistence type="inferred from homology"/>
<feature type="region of interest" description="Disordered" evidence="11">
    <location>
        <begin position="138"/>
        <end position="157"/>
    </location>
</feature>
<evidence type="ECO:0000256" key="10">
    <source>
        <dbReference type="ARBA" id="ARBA00023273"/>
    </source>
</evidence>
<dbReference type="GO" id="GO:0000922">
    <property type="term" value="C:spindle pole"/>
    <property type="evidence" value="ECO:0007669"/>
    <property type="project" value="UniProtKB-SubCell"/>
</dbReference>
<dbReference type="GeneID" id="111832830"/>
<evidence type="ECO:0000256" key="4">
    <source>
        <dbReference type="ARBA" id="ARBA00009371"/>
    </source>
</evidence>
<feature type="compositionally biased region" description="Acidic residues" evidence="11">
    <location>
        <begin position="147"/>
        <end position="157"/>
    </location>
</feature>
<dbReference type="Proteomes" id="UP000261540">
    <property type="component" value="Unplaced"/>
</dbReference>
<comment type="subcellular location">
    <subcellularLocation>
        <location evidence="2">Cytoplasm</location>
        <location evidence="2">Cytoskeleton</location>
        <location evidence="2">Cilium basal body</location>
    </subcellularLocation>
    <subcellularLocation>
        <location evidence="1">Cytoplasm</location>
        <location evidence="1">Cytoskeleton</location>
        <location evidence="1">Microtubule organizing center</location>
        <location evidence="1">Centrosome</location>
        <location evidence="1">Centriole</location>
    </subcellularLocation>
    <subcellularLocation>
        <location evidence="3">Cytoplasm</location>
        <location evidence="3">Cytoskeleton</location>
        <location evidence="3">Spindle pole</location>
    </subcellularLocation>
</comment>
<comment type="similarity">
    <text evidence="4">Belongs to the CEP19 family.</text>
</comment>
<evidence type="ECO:0000256" key="11">
    <source>
        <dbReference type="SAM" id="MobiDB-lite"/>
    </source>
</evidence>
<dbReference type="GO" id="GO:0005814">
    <property type="term" value="C:centriole"/>
    <property type="evidence" value="ECO:0007669"/>
    <property type="project" value="UniProtKB-SubCell"/>
</dbReference>
<name>A0A3B3RBW6_9TELE</name>
<dbReference type="Ensembl" id="ENSPKIT00000040295.1">
    <property type="protein sequence ID" value="ENSPKIP00000015819.1"/>
    <property type="gene ID" value="ENSPKIG00000002399.1"/>
</dbReference>
<dbReference type="KEGG" id="pki:111832830"/>
<dbReference type="GO" id="GO:0005813">
    <property type="term" value="C:centrosome"/>
    <property type="evidence" value="ECO:0007669"/>
    <property type="project" value="TreeGrafter"/>
</dbReference>
<keyword evidence="6" id="KW-0963">Cytoplasm</keyword>
<evidence type="ECO:0000313" key="13">
    <source>
        <dbReference type="Proteomes" id="UP000261540"/>
    </source>
</evidence>
<sequence>MSYVAKRCGVKFSPPAIVLIYEDADTGKMRQRIMPVRNFSKFSDCSRAAERLKNSLRHSPYLEGVSQEQLERLHTVLRDHLLGRPLLTPRPDPGDEDLNKLEDEELACRKAQMDELFERNRRREEDPDFVYDLEVEFPESDAREPCSWDEDESDDAF</sequence>
<keyword evidence="9" id="KW-0206">Cytoskeleton</keyword>